<dbReference type="CDD" id="cd04301">
    <property type="entry name" value="NAT_SF"/>
    <property type="match status" value="1"/>
</dbReference>
<evidence type="ECO:0000313" key="7">
    <source>
        <dbReference type="EMBL" id="RYV52172.1"/>
    </source>
</evidence>
<dbReference type="RefSeq" id="WP_130101412.1">
    <property type="nucleotide sequence ID" value="NZ_SDWW01000007.1"/>
</dbReference>
<dbReference type="InterPro" id="IPR000182">
    <property type="entry name" value="GNAT_dom"/>
</dbReference>
<evidence type="ECO:0000256" key="3">
    <source>
        <dbReference type="ARBA" id="ARBA00022679"/>
    </source>
</evidence>
<dbReference type="OrthoDB" id="529907at2"/>
<dbReference type="InterPro" id="IPR050680">
    <property type="entry name" value="YpeA/RimI_acetyltransf"/>
</dbReference>
<keyword evidence="2" id="KW-0963">Cytoplasm</keyword>
<feature type="compositionally biased region" description="Low complexity" evidence="5">
    <location>
        <begin position="179"/>
        <end position="194"/>
    </location>
</feature>
<evidence type="ECO:0000256" key="4">
    <source>
        <dbReference type="ARBA" id="ARBA00023315"/>
    </source>
</evidence>
<protein>
    <submittedName>
        <fullName evidence="7">Ribosomal-protein-alanine N-acetyltransferase</fullName>
    </submittedName>
</protein>
<proteinExistence type="inferred from homology"/>
<dbReference type="Pfam" id="PF00583">
    <property type="entry name" value="Acetyltransf_1"/>
    <property type="match status" value="1"/>
</dbReference>
<reference evidence="7 8" key="1">
    <citation type="submission" date="2019-01" db="EMBL/GenBank/DDBJ databases">
        <title>Novel species of Cellulomonas.</title>
        <authorList>
            <person name="Liu Q."/>
            <person name="Xin Y.-H."/>
        </authorList>
    </citation>
    <scope>NUCLEOTIDE SEQUENCE [LARGE SCALE GENOMIC DNA]</scope>
    <source>
        <strain evidence="7 8">HLT2-17</strain>
    </source>
</reference>
<accession>A0A4Q5N1V8</accession>
<evidence type="ECO:0000256" key="2">
    <source>
        <dbReference type="ARBA" id="ARBA00022490"/>
    </source>
</evidence>
<organism evidence="7 8">
    <name type="scientific">Pengzhenrongella frigida</name>
    <dbReference type="NCBI Taxonomy" id="1259133"/>
    <lineage>
        <taxon>Bacteria</taxon>
        <taxon>Bacillati</taxon>
        <taxon>Actinomycetota</taxon>
        <taxon>Actinomycetes</taxon>
        <taxon>Micrococcales</taxon>
        <taxon>Pengzhenrongella</taxon>
    </lineage>
</organism>
<dbReference type="GO" id="GO:0008080">
    <property type="term" value="F:N-acetyltransferase activity"/>
    <property type="evidence" value="ECO:0007669"/>
    <property type="project" value="InterPro"/>
</dbReference>
<dbReference type="PANTHER" id="PTHR43420:SF44">
    <property type="entry name" value="ACETYLTRANSFERASE YPEA"/>
    <property type="match status" value="1"/>
</dbReference>
<dbReference type="AlphaFoldDB" id="A0A4Q5N1V8"/>
<dbReference type="InterPro" id="IPR006464">
    <property type="entry name" value="AcTrfase_RimI/Ard1"/>
</dbReference>
<evidence type="ECO:0000313" key="8">
    <source>
        <dbReference type="Proteomes" id="UP000293764"/>
    </source>
</evidence>
<sequence length="204" mass="21851">MRGQSHVSVLLRPLMAADLVTVTALEGDLFGPSAWSSAMLAEELEGPGRWYLAADLPAEPSSLAERLVGYAGLWFDGDDAQVMTIAVSQAHQSRGIGGALLGALIRRAKDLGARSMLLEVRVDNAPALALYERFGFQRLGLRRGYYQPENIDAWTMRFALPGREQAQPAVGASLRQGRSLTETSLTETSLTETSGAGTDSAGRS</sequence>
<evidence type="ECO:0000256" key="1">
    <source>
        <dbReference type="ARBA" id="ARBA00005395"/>
    </source>
</evidence>
<dbReference type="EMBL" id="SDWW01000007">
    <property type="protein sequence ID" value="RYV52172.1"/>
    <property type="molecule type" value="Genomic_DNA"/>
</dbReference>
<evidence type="ECO:0000259" key="6">
    <source>
        <dbReference type="PROSITE" id="PS51186"/>
    </source>
</evidence>
<dbReference type="Proteomes" id="UP000293764">
    <property type="component" value="Unassembled WGS sequence"/>
</dbReference>
<dbReference type="SUPFAM" id="SSF55729">
    <property type="entry name" value="Acyl-CoA N-acyltransferases (Nat)"/>
    <property type="match status" value="1"/>
</dbReference>
<keyword evidence="4" id="KW-0012">Acyltransferase</keyword>
<feature type="compositionally biased region" description="Polar residues" evidence="5">
    <location>
        <begin position="195"/>
        <end position="204"/>
    </location>
</feature>
<feature type="domain" description="N-acetyltransferase" evidence="6">
    <location>
        <begin position="9"/>
        <end position="161"/>
    </location>
</feature>
<keyword evidence="3 7" id="KW-0808">Transferase</keyword>
<feature type="region of interest" description="Disordered" evidence="5">
    <location>
        <begin position="169"/>
        <end position="204"/>
    </location>
</feature>
<dbReference type="Gene3D" id="3.40.630.30">
    <property type="match status" value="1"/>
</dbReference>
<comment type="similarity">
    <text evidence="1">Belongs to the acetyltransferase family. RimI subfamily.</text>
</comment>
<evidence type="ECO:0000256" key="5">
    <source>
        <dbReference type="SAM" id="MobiDB-lite"/>
    </source>
</evidence>
<dbReference type="PROSITE" id="PS51186">
    <property type="entry name" value="GNAT"/>
    <property type="match status" value="1"/>
</dbReference>
<name>A0A4Q5N1V8_9MICO</name>
<gene>
    <name evidence="7" type="primary">rimI</name>
    <name evidence="7" type="ORF">EUA98_04155</name>
</gene>
<dbReference type="NCBIfam" id="TIGR01575">
    <property type="entry name" value="rimI"/>
    <property type="match status" value="1"/>
</dbReference>
<dbReference type="InterPro" id="IPR016181">
    <property type="entry name" value="Acyl_CoA_acyltransferase"/>
</dbReference>
<keyword evidence="8" id="KW-1185">Reference proteome</keyword>
<dbReference type="PANTHER" id="PTHR43420">
    <property type="entry name" value="ACETYLTRANSFERASE"/>
    <property type="match status" value="1"/>
</dbReference>
<comment type="caution">
    <text evidence="7">The sequence shown here is derived from an EMBL/GenBank/DDBJ whole genome shotgun (WGS) entry which is preliminary data.</text>
</comment>